<evidence type="ECO:0000259" key="1">
    <source>
        <dbReference type="Pfam" id="PF14111"/>
    </source>
</evidence>
<dbReference type="Pfam" id="PF14111">
    <property type="entry name" value="DUF4283"/>
    <property type="match status" value="1"/>
</dbReference>
<feature type="domain" description="DUF4283" evidence="1">
    <location>
        <begin position="3"/>
        <end position="45"/>
    </location>
</feature>
<dbReference type="PANTHER" id="PTHR31286:SF171">
    <property type="entry name" value="CCHC-TYPE DOMAIN-CONTAINING PROTEIN"/>
    <property type="match status" value="1"/>
</dbReference>
<comment type="caution">
    <text evidence="2">The sequence shown here is derived from an EMBL/GenBank/DDBJ whole genome shotgun (WGS) entry which is preliminary data.</text>
</comment>
<evidence type="ECO:0000313" key="2">
    <source>
        <dbReference type="EMBL" id="MCI37812.1"/>
    </source>
</evidence>
<organism evidence="2 3">
    <name type="scientific">Trifolium medium</name>
    <dbReference type="NCBI Taxonomy" id="97028"/>
    <lineage>
        <taxon>Eukaryota</taxon>
        <taxon>Viridiplantae</taxon>
        <taxon>Streptophyta</taxon>
        <taxon>Embryophyta</taxon>
        <taxon>Tracheophyta</taxon>
        <taxon>Spermatophyta</taxon>
        <taxon>Magnoliopsida</taxon>
        <taxon>eudicotyledons</taxon>
        <taxon>Gunneridae</taxon>
        <taxon>Pentapetalae</taxon>
        <taxon>rosids</taxon>
        <taxon>fabids</taxon>
        <taxon>Fabales</taxon>
        <taxon>Fabaceae</taxon>
        <taxon>Papilionoideae</taxon>
        <taxon>50 kb inversion clade</taxon>
        <taxon>NPAAA clade</taxon>
        <taxon>Hologalegina</taxon>
        <taxon>IRL clade</taxon>
        <taxon>Trifolieae</taxon>
        <taxon>Trifolium</taxon>
    </lineage>
</organism>
<dbReference type="PANTHER" id="PTHR31286">
    <property type="entry name" value="GLYCINE-RICH CELL WALL STRUCTURAL PROTEIN 1.8-LIKE"/>
    <property type="match status" value="1"/>
</dbReference>
<sequence length="64" mass="7253">MDNNNGFYMVKFDHVADNEKVIIGGPWLIFDHCLVVAHWSPEFASSNAKVEHTIVWVAPILTLD</sequence>
<dbReference type="Proteomes" id="UP000265520">
    <property type="component" value="Unassembled WGS sequence"/>
</dbReference>
<evidence type="ECO:0000313" key="3">
    <source>
        <dbReference type="Proteomes" id="UP000265520"/>
    </source>
</evidence>
<accession>A0A392RNM2</accession>
<dbReference type="InterPro" id="IPR025558">
    <property type="entry name" value="DUF4283"/>
</dbReference>
<dbReference type="AlphaFoldDB" id="A0A392RNM2"/>
<dbReference type="EMBL" id="LXQA010248614">
    <property type="protein sequence ID" value="MCI37812.1"/>
    <property type="molecule type" value="Genomic_DNA"/>
</dbReference>
<proteinExistence type="predicted"/>
<keyword evidence="3" id="KW-1185">Reference proteome</keyword>
<protein>
    <recommendedName>
        <fullName evidence="1">DUF4283 domain-containing protein</fullName>
    </recommendedName>
</protein>
<dbReference type="InterPro" id="IPR040256">
    <property type="entry name" value="At4g02000-like"/>
</dbReference>
<reference evidence="2 3" key="1">
    <citation type="journal article" date="2018" name="Front. Plant Sci.">
        <title>Red Clover (Trifolium pratense) and Zigzag Clover (T. medium) - A Picture of Genomic Similarities and Differences.</title>
        <authorList>
            <person name="Dluhosova J."/>
            <person name="Istvanek J."/>
            <person name="Nedelnik J."/>
            <person name="Repkova J."/>
        </authorList>
    </citation>
    <scope>NUCLEOTIDE SEQUENCE [LARGE SCALE GENOMIC DNA]</scope>
    <source>
        <strain evidence="3">cv. 10/8</strain>
        <tissue evidence="2">Leaf</tissue>
    </source>
</reference>
<name>A0A392RNM2_9FABA</name>